<dbReference type="InterPro" id="IPR012495">
    <property type="entry name" value="TadE-like_dom"/>
</dbReference>
<reference evidence="3 4" key="1">
    <citation type="submission" date="2024-04" db="EMBL/GenBank/DDBJ databases">
        <title>Isolation of an actinomycete strain from pig manure.</title>
        <authorList>
            <person name="Gong T."/>
            <person name="Yu Z."/>
            <person name="An M."/>
            <person name="Wei C."/>
            <person name="Yang W."/>
            <person name="Liu L."/>
        </authorList>
    </citation>
    <scope>NUCLEOTIDE SEQUENCE [LARGE SCALE GENOMIC DNA]</scope>
    <source>
        <strain evidence="3 4">ZF39</strain>
    </source>
</reference>
<sequence>MTRPDPESGTPGGHRDRGAAAIELVLLAPVILLVMAVMVGGARVWLARAAVADAAQSAARAASLEYAAGPAGAQGREIGLAALTDVPCARRAVVIDTAGFGVAVGVPATVSAQVTCAVDLGDLLGFGLPGTITVQAEGHAALDTYRRRR</sequence>
<evidence type="ECO:0000256" key="1">
    <source>
        <dbReference type="SAM" id="Phobius"/>
    </source>
</evidence>
<proteinExistence type="predicted"/>
<dbReference type="EMBL" id="CP154795">
    <property type="protein sequence ID" value="XAN09115.1"/>
    <property type="molecule type" value="Genomic_DNA"/>
</dbReference>
<dbReference type="Pfam" id="PF07811">
    <property type="entry name" value="TadE"/>
    <property type="match status" value="1"/>
</dbReference>
<accession>A0ABZ3FWQ3</accession>
<dbReference type="Proteomes" id="UP001442841">
    <property type="component" value="Chromosome"/>
</dbReference>
<keyword evidence="1" id="KW-0812">Transmembrane</keyword>
<keyword evidence="1" id="KW-0472">Membrane</keyword>
<keyword evidence="4" id="KW-1185">Reference proteome</keyword>
<organism evidence="3 4">
    <name type="scientific">Ammonicoccus fulvus</name>
    <dbReference type="NCBI Taxonomy" id="3138240"/>
    <lineage>
        <taxon>Bacteria</taxon>
        <taxon>Bacillati</taxon>
        <taxon>Actinomycetota</taxon>
        <taxon>Actinomycetes</taxon>
        <taxon>Propionibacteriales</taxon>
        <taxon>Propionibacteriaceae</taxon>
        <taxon>Ammonicoccus</taxon>
    </lineage>
</organism>
<gene>
    <name evidence="3" type="ORF">AADG42_17935</name>
</gene>
<name>A0ABZ3FWQ3_9ACTN</name>
<keyword evidence="1" id="KW-1133">Transmembrane helix</keyword>
<evidence type="ECO:0000313" key="3">
    <source>
        <dbReference type="EMBL" id="XAN09115.1"/>
    </source>
</evidence>
<protein>
    <submittedName>
        <fullName evidence="3">TadE/TadG family type IV pilus assembly protein</fullName>
    </submittedName>
</protein>
<evidence type="ECO:0000313" key="4">
    <source>
        <dbReference type="Proteomes" id="UP001442841"/>
    </source>
</evidence>
<feature type="domain" description="TadE-like" evidence="2">
    <location>
        <begin position="18"/>
        <end position="60"/>
    </location>
</feature>
<evidence type="ECO:0000259" key="2">
    <source>
        <dbReference type="Pfam" id="PF07811"/>
    </source>
</evidence>
<dbReference type="RefSeq" id="WP_425310555.1">
    <property type="nucleotide sequence ID" value="NZ_CP154795.1"/>
</dbReference>
<feature type="transmembrane region" description="Helical" evidence="1">
    <location>
        <begin position="20"/>
        <end position="39"/>
    </location>
</feature>